<dbReference type="Proteomes" id="UP000812440">
    <property type="component" value="Chromosome 2"/>
</dbReference>
<sequence length="144" mass="15537">MRECGECVWGCVCEESGVRRVVCGAECGVVAKCVWGGVCVWKGVTRVCVCERECVVVRESGVVRESVLCVRRECVCEREWVVSAEMCVSAWCVRSCCWVCVVGVVCGVCDVCARGRVVCAPRVCRECCTGFLGAVAWGVCCGVV</sequence>
<protein>
    <submittedName>
        <fullName evidence="1">Uncharacterized protein</fullName>
    </submittedName>
</protein>
<dbReference type="EMBL" id="JAACNH010000002">
    <property type="protein sequence ID" value="KAG8452223.1"/>
    <property type="molecule type" value="Genomic_DNA"/>
</dbReference>
<dbReference type="AlphaFoldDB" id="A0A8T2K7P6"/>
<evidence type="ECO:0000313" key="1">
    <source>
        <dbReference type="EMBL" id="KAG8452223.1"/>
    </source>
</evidence>
<gene>
    <name evidence="1" type="ORF">GDO86_004137</name>
</gene>
<name>A0A8T2K7P6_9PIPI</name>
<accession>A0A8T2K7P6</accession>
<evidence type="ECO:0000313" key="2">
    <source>
        <dbReference type="Proteomes" id="UP000812440"/>
    </source>
</evidence>
<reference evidence="1" key="1">
    <citation type="thesis" date="2020" institute="ProQuest LLC" country="789 East Eisenhower Parkway, Ann Arbor, MI, USA">
        <title>Comparative Genomics and Chromosome Evolution.</title>
        <authorList>
            <person name="Mudd A.B."/>
        </authorList>
    </citation>
    <scope>NUCLEOTIDE SEQUENCE</scope>
    <source>
        <strain evidence="1">Female2</strain>
        <tissue evidence="1">Blood</tissue>
    </source>
</reference>
<comment type="caution">
    <text evidence="1">The sequence shown here is derived from an EMBL/GenBank/DDBJ whole genome shotgun (WGS) entry which is preliminary data.</text>
</comment>
<proteinExistence type="predicted"/>
<organism evidence="1 2">
    <name type="scientific">Hymenochirus boettgeri</name>
    <name type="common">Congo dwarf clawed frog</name>
    <dbReference type="NCBI Taxonomy" id="247094"/>
    <lineage>
        <taxon>Eukaryota</taxon>
        <taxon>Metazoa</taxon>
        <taxon>Chordata</taxon>
        <taxon>Craniata</taxon>
        <taxon>Vertebrata</taxon>
        <taxon>Euteleostomi</taxon>
        <taxon>Amphibia</taxon>
        <taxon>Batrachia</taxon>
        <taxon>Anura</taxon>
        <taxon>Pipoidea</taxon>
        <taxon>Pipidae</taxon>
        <taxon>Pipinae</taxon>
        <taxon>Hymenochirus</taxon>
    </lineage>
</organism>
<keyword evidence="2" id="KW-1185">Reference proteome</keyword>